<keyword evidence="1" id="KW-0695">RNA-directed DNA polymerase</keyword>
<dbReference type="Gene3D" id="2.40.70.10">
    <property type="entry name" value="Acid Proteases"/>
    <property type="match status" value="1"/>
</dbReference>
<keyword evidence="1" id="KW-0548">Nucleotidyltransferase</keyword>
<organism evidence="1">
    <name type="scientific">Tanacetum cinerariifolium</name>
    <name type="common">Dalmatian daisy</name>
    <name type="synonym">Chrysanthemum cinerariifolium</name>
    <dbReference type="NCBI Taxonomy" id="118510"/>
    <lineage>
        <taxon>Eukaryota</taxon>
        <taxon>Viridiplantae</taxon>
        <taxon>Streptophyta</taxon>
        <taxon>Embryophyta</taxon>
        <taxon>Tracheophyta</taxon>
        <taxon>Spermatophyta</taxon>
        <taxon>Magnoliopsida</taxon>
        <taxon>eudicotyledons</taxon>
        <taxon>Gunneridae</taxon>
        <taxon>Pentapetalae</taxon>
        <taxon>asterids</taxon>
        <taxon>campanulids</taxon>
        <taxon>Asterales</taxon>
        <taxon>Asteraceae</taxon>
        <taxon>Asteroideae</taxon>
        <taxon>Anthemideae</taxon>
        <taxon>Anthemidinae</taxon>
        <taxon>Tanacetum</taxon>
    </lineage>
</organism>
<dbReference type="Gene3D" id="3.10.10.10">
    <property type="entry name" value="HIV Type 1 Reverse Transcriptase, subunit A, domain 1"/>
    <property type="match status" value="1"/>
</dbReference>
<dbReference type="PANTHER" id="PTHR33067:SF35">
    <property type="entry name" value="ASPARTIC PEPTIDASE DDI1-TYPE DOMAIN-CONTAINING PROTEIN"/>
    <property type="match status" value="1"/>
</dbReference>
<sequence>MSLGIRRLVFFQKNTVSTSGSGSLPNNTIANPKGDLKAITTRSGVSYDGPPIPPPFSSLPKVVERVPEVTKDTVQPNALLHMPKFALMFKSLLNNKEKLFDLATTSVNKNYSAVILKKLPEKLGDHDKFLIPCNFSELVECLALVDLGASINLMPLSIWKKLSLPELTPMRMILELVNRSMTQPAGIAEDVFVKVGKFHFPIDFVVIDYVVDPRKLLNDDPSPSPLPLKELSVEEIKTVKSSIDEPSELELKELPSHLEYAFLEETDKLPIIISKELKYKEKSALLKVLKSHKRAIAWKIFDIMGIDPRFCTHKILMEDDFKPTVQHQRRANSKIHEVIKKEAIKLFDAGLIYSIFDSPWVSPVHCVPKKGGMTVIEHEDNELIPPRLVTGAKNLAADHLSRLENPHQDELEKKEITETFPLETLGMIDFHGDSSTLWFFDIANYHAGNFIVKEMSSQQMKKFFKDVKHYFFDDPYFFKICTDQVIRLCVHGQEAVDILMACYSGPTGGHYGANFTAKKESSKPGGLDRSPLLKFSLMEPIALNLEASRARGIVHRPLELQSFTYGNSIS</sequence>
<protein>
    <submittedName>
        <fullName evidence="1">Reverse transcriptase domain-containing protein, chloroplastic</fullName>
    </submittedName>
</protein>
<dbReference type="InterPro" id="IPR043502">
    <property type="entry name" value="DNA/RNA_pol_sf"/>
</dbReference>
<dbReference type="PANTHER" id="PTHR33067">
    <property type="entry name" value="RNA-DIRECTED DNA POLYMERASE-RELATED"/>
    <property type="match status" value="1"/>
</dbReference>
<evidence type="ECO:0000313" key="1">
    <source>
        <dbReference type="EMBL" id="GEU38536.1"/>
    </source>
</evidence>
<reference evidence="1" key="1">
    <citation type="journal article" date="2019" name="Sci. Rep.">
        <title>Draft genome of Tanacetum cinerariifolium, the natural source of mosquito coil.</title>
        <authorList>
            <person name="Yamashiro T."/>
            <person name="Shiraishi A."/>
            <person name="Satake H."/>
            <person name="Nakayama K."/>
        </authorList>
    </citation>
    <scope>NUCLEOTIDE SEQUENCE</scope>
</reference>
<dbReference type="AlphaFoldDB" id="A0A6L2JNK3"/>
<dbReference type="GO" id="GO:0003964">
    <property type="term" value="F:RNA-directed DNA polymerase activity"/>
    <property type="evidence" value="ECO:0007669"/>
    <property type="project" value="UniProtKB-KW"/>
</dbReference>
<keyword evidence="1" id="KW-0808">Transferase</keyword>
<dbReference type="EMBL" id="BKCJ010001063">
    <property type="protein sequence ID" value="GEU38536.1"/>
    <property type="molecule type" value="Genomic_DNA"/>
</dbReference>
<name>A0A6L2JNK3_TANCI</name>
<dbReference type="SUPFAM" id="SSF56672">
    <property type="entry name" value="DNA/RNA polymerases"/>
    <property type="match status" value="1"/>
</dbReference>
<comment type="caution">
    <text evidence="1">The sequence shown here is derived from an EMBL/GenBank/DDBJ whole genome shotgun (WGS) entry which is preliminary data.</text>
</comment>
<accession>A0A6L2JNK3</accession>
<proteinExistence type="predicted"/>
<gene>
    <name evidence="1" type="ORF">Tci_010514</name>
</gene>
<dbReference type="InterPro" id="IPR021109">
    <property type="entry name" value="Peptidase_aspartic_dom_sf"/>
</dbReference>
<dbReference type="CDD" id="cd00303">
    <property type="entry name" value="retropepsin_like"/>
    <property type="match status" value="1"/>
</dbReference>